<keyword evidence="2" id="KW-1185">Reference proteome</keyword>
<organism evidence="1 2">
    <name type="scientific">Roseibium sediminicola</name>
    <dbReference type="NCBI Taxonomy" id="2933272"/>
    <lineage>
        <taxon>Bacteria</taxon>
        <taxon>Pseudomonadati</taxon>
        <taxon>Pseudomonadota</taxon>
        <taxon>Alphaproteobacteria</taxon>
        <taxon>Hyphomicrobiales</taxon>
        <taxon>Stappiaceae</taxon>
        <taxon>Roseibium</taxon>
    </lineage>
</organism>
<dbReference type="Proteomes" id="UP001431221">
    <property type="component" value="Unassembled WGS sequence"/>
</dbReference>
<protein>
    <submittedName>
        <fullName evidence="1">Uncharacterized protein</fullName>
    </submittedName>
</protein>
<sequence length="274" mass="29582">MTVFRADLQKNIVAIYTGSRDEGVEDNPLANMDRVIFHSDLPYVEAVDKVSGEVLIPAPSNTTWGYYSQVNLFAHGLSYTPLIIPLAHNVYDINGTLWSVIPANLSFPNWRANPRDYFNPPAQGANGQVGYTNICATDTHVVATTMWNNAIGSVLRFNLKFTVYVTNVALSGTVNPPLSSELIRLDADELKIAGKFSSLDTHFSESGPGDPVHFPMGGGTLVNENIGLRSMAITFNGSKFRGSPYGTKAPIQYSNVSSETNSVSTGSITAKADG</sequence>
<evidence type="ECO:0000313" key="2">
    <source>
        <dbReference type="Proteomes" id="UP001431221"/>
    </source>
</evidence>
<reference evidence="1" key="1">
    <citation type="submission" date="2022-04" db="EMBL/GenBank/DDBJ databases">
        <title>Roseibium sp. CAU 1639 isolated from mud.</title>
        <authorList>
            <person name="Kim W."/>
        </authorList>
    </citation>
    <scope>NUCLEOTIDE SEQUENCE</scope>
    <source>
        <strain evidence="1">CAU 1639</strain>
    </source>
</reference>
<proteinExistence type="predicted"/>
<name>A0ABT0GRA7_9HYPH</name>
<evidence type="ECO:0000313" key="1">
    <source>
        <dbReference type="EMBL" id="MCK7611958.1"/>
    </source>
</evidence>
<dbReference type="RefSeq" id="WP_248152705.1">
    <property type="nucleotide sequence ID" value="NZ_JALNMJ010000004.1"/>
</dbReference>
<gene>
    <name evidence="1" type="ORF">M0H32_07295</name>
</gene>
<accession>A0ABT0GRA7</accession>
<dbReference type="EMBL" id="JALNMJ010000004">
    <property type="protein sequence ID" value="MCK7611958.1"/>
    <property type="molecule type" value="Genomic_DNA"/>
</dbReference>
<comment type="caution">
    <text evidence="1">The sequence shown here is derived from an EMBL/GenBank/DDBJ whole genome shotgun (WGS) entry which is preliminary data.</text>
</comment>